<name>A0A830H4R2_9CHLO</name>
<proteinExistence type="predicted"/>
<dbReference type="EMBL" id="BNJQ01000001">
    <property type="protein sequence ID" value="GHP01608.1"/>
    <property type="molecule type" value="Genomic_DNA"/>
</dbReference>
<sequence>MGGCVSSTASASPPTSHVSGAASGASSKPSAVAAVPAKQAAASAVPAPPPAPLTGEASLLEEIAKMNGSQGFDVIIVCTSQEAQATYWQKRLETTRGQAAKKDAIILAVDEDWAGDGAGNGLGTLYAFHKACKVAKETKNVDIQKLLADGGSVGMYHTAGKGTRLAPLPGAENNNKPGVKLPSIVTVDGKKQGLTILEAVVQQTGVYAPLRSGRVSVFWGDQVFVPSAGHNPSGSHHADILAQLGPMPSADDWKAKGLDTYGLIAVNDEGDAAQVEKVSYDMAMELLKGLGSVKLVGPSLGSFSMSSDLITVLLEEFAAELAGHEAKMDSDPHFWMPLTLAKDAYANIMVSKEEFTEEEAKAHWDRMQGVKAKLPTEKGVFGAIPVGTEGYWWDYGKLSLFITNTQLATEQSAAGRAYRKFLNIPESLGNAFGGSVSAELSADSLAMACNIKGGSIKGSVLNNCTIGTCDVDGCILVNVTAKSVKGKGVVLYNVAHDGDLVLEDGEVVTNVFIPGQEKLVMKSTTSTDGGKVFKKQMDNGNPMSFQDVYKLGKTTDVNECYAEAEAAHAKIAASI</sequence>
<dbReference type="OrthoDB" id="185024at2759"/>
<reference evidence="2" key="1">
    <citation type="submission" date="2020-10" db="EMBL/GenBank/DDBJ databases">
        <title>Unveiling of a novel bifunctional photoreceptor, Dualchrome1, isolated from a cosmopolitan green alga.</title>
        <authorList>
            <person name="Suzuki S."/>
            <person name="Kawachi M."/>
        </authorList>
    </citation>
    <scope>NUCLEOTIDE SEQUENCE</scope>
    <source>
        <strain evidence="2">NIES 2893</strain>
    </source>
</reference>
<dbReference type="AlphaFoldDB" id="A0A830H4R2"/>
<protein>
    <submittedName>
        <fullName evidence="2">Uncharacterized protein</fullName>
    </submittedName>
</protein>
<evidence type="ECO:0000256" key="1">
    <source>
        <dbReference type="SAM" id="MobiDB-lite"/>
    </source>
</evidence>
<keyword evidence="3" id="KW-1185">Reference proteome</keyword>
<evidence type="ECO:0000313" key="3">
    <source>
        <dbReference type="Proteomes" id="UP000660262"/>
    </source>
</evidence>
<feature type="region of interest" description="Disordered" evidence="1">
    <location>
        <begin position="1"/>
        <end position="27"/>
    </location>
</feature>
<evidence type="ECO:0000313" key="2">
    <source>
        <dbReference type="EMBL" id="GHP01608.1"/>
    </source>
</evidence>
<dbReference type="Proteomes" id="UP000660262">
    <property type="component" value="Unassembled WGS sequence"/>
</dbReference>
<gene>
    <name evidence="2" type="ORF">PPROV_000036400</name>
</gene>
<comment type="caution">
    <text evidence="2">The sequence shown here is derived from an EMBL/GenBank/DDBJ whole genome shotgun (WGS) entry which is preliminary data.</text>
</comment>
<accession>A0A830H4R2</accession>
<organism evidence="2 3">
    <name type="scientific">Pycnococcus provasolii</name>
    <dbReference type="NCBI Taxonomy" id="41880"/>
    <lineage>
        <taxon>Eukaryota</taxon>
        <taxon>Viridiplantae</taxon>
        <taxon>Chlorophyta</taxon>
        <taxon>Pseudoscourfieldiophyceae</taxon>
        <taxon>Pseudoscourfieldiales</taxon>
        <taxon>Pycnococcaceae</taxon>
        <taxon>Pycnococcus</taxon>
    </lineage>
</organism>